<dbReference type="Proteomes" id="UP000195077">
    <property type="component" value="Unassembled WGS sequence"/>
</dbReference>
<dbReference type="RefSeq" id="WP_021727754.1">
    <property type="nucleotide sequence ID" value="NZ_CP059975.1"/>
</dbReference>
<gene>
    <name evidence="3" type="ORF">BK775_22395</name>
</gene>
<dbReference type="InterPro" id="IPR050807">
    <property type="entry name" value="TransReg_Diox_bact_type"/>
</dbReference>
<dbReference type="SUPFAM" id="SSF47413">
    <property type="entry name" value="lambda repressor-like DNA-binding domains"/>
    <property type="match status" value="2"/>
</dbReference>
<evidence type="ECO:0000313" key="3">
    <source>
        <dbReference type="EMBL" id="OUA21370.1"/>
    </source>
</evidence>
<dbReference type="PANTHER" id="PTHR46797">
    <property type="entry name" value="HTH-TYPE TRANSCRIPTIONAL REGULATOR"/>
    <property type="match status" value="1"/>
</dbReference>
<evidence type="ECO:0000256" key="1">
    <source>
        <dbReference type="ARBA" id="ARBA00023125"/>
    </source>
</evidence>
<dbReference type="InterPro" id="IPR001387">
    <property type="entry name" value="Cro/C1-type_HTH"/>
</dbReference>
<sequence length="170" mass="19264">MDLTGKEIKEIRLSLGLTLEEFGEKIDGANKSIVSKWERDETKPSPRRLKIINEMYRYSEINKLQNENIGEEIKNLRKSKGLTLMQVAEITDVSQPYLSHVEMGRRNPSAETLSKISSCLGVSKLYLYKSAGILDDTDIIQLVNENQKLREALGRACNSLGADIDDYLQE</sequence>
<dbReference type="InterPro" id="IPR010982">
    <property type="entry name" value="Lambda_DNA-bd_dom_sf"/>
</dbReference>
<dbReference type="GO" id="GO:0003677">
    <property type="term" value="F:DNA binding"/>
    <property type="evidence" value="ECO:0007669"/>
    <property type="project" value="UniProtKB-KW"/>
</dbReference>
<accession>A0A9X6Q8H9</accession>
<feature type="domain" description="HTH cro/C1-type" evidence="2">
    <location>
        <begin position="73"/>
        <end position="127"/>
    </location>
</feature>
<name>A0A9X6Q8H9_BACTU</name>
<dbReference type="EMBL" id="NFEN01000113">
    <property type="protein sequence ID" value="OUA21370.1"/>
    <property type="molecule type" value="Genomic_DNA"/>
</dbReference>
<comment type="caution">
    <text evidence="3">The sequence shown here is derived from an EMBL/GenBank/DDBJ whole genome shotgun (WGS) entry which is preliminary data.</text>
</comment>
<dbReference type="SMART" id="SM00530">
    <property type="entry name" value="HTH_XRE"/>
    <property type="match status" value="2"/>
</dbReference>
<dbReference type="PROSITE" id="PS50943">
    <property type="entry name" value="HTH_CROC1"/>
    <property type="match status" value="2"/>
</dbReference>
<dbReference type="PANTHER" id="PTHR46797:SF1">
    <property type="entry name" value="METHYLPHOSPHONATE SYNTHASE"/>
    <property type="match status" value="1"/>
</dbReference>
<dbReference type="GO" id="GO:0005829">
    <property type="term" value="C:cytosol"/>
    <property type="evidence" value="ECO:0007669"/>
    <property type="project" value="TreeGrafter"/>
</dbReference>
<feature type="domain" description="HTH cro/C1-type" evidence="2">
    <location>
        <begin position="8"/>
        <end position="64"/>
    </location>
</feature>
<evidence type="ECO:0000259" key="2">
    <source>
        <dbReference type="PROSITE" id="PS50943"/>
    </source>
</evidence>
<dbReference type="Gene3D" id="1.10.260.40">
    <property type="entry name" value="lambda repressor-like DNA-binding domains"/>
    <property type="match status" value="2"/>
</dbReference>
<dbReference type="CDD" id="cd00093">
    <property type="entry name" value="HTH_XRE"/>
    <property type="match status" value="2"/>
</dbReference>
<protein>
    <submittedName>
        <fullName evidence="3">Transcriptional regulator</fullName>
    </submittedName>
</protein>
<dbReference type="GO" id="GO:0003700">
    <property type="term" value="F:DNA-binding transcription factor activity"/>
    <property type="evidence" value="ECO:0007669"/>
    <property type="project" value="TreeGrafter"/>
</dbReference>
<evidence type="ECO:0000313" key="4">
    <source>
        <dbReference type="Proteomes" id="UP000195077"/>
    </source>
</evidence>
<proteinExistence type="predicted"/>
<keyword evidence="1" id="KW-0238">DNA-binding</keyword>
<reference evidence="3 4" key="1">
    <citation type="submission" date="2016-10" db="EMBL/GenBank/DDBJ databases">
        <title>Comparative genomics of Bacillus thuringiensis reveals a path to pathogens against multiple invertebrate hosts.</title>
        <authorList>
            <person name="Zheng J."/>
            <person name="Gao Q."/>
            <person name="Liu H."/>
            <person name="Peng D."/>
            <person name="Ruan L."/>
            <person name="Sun M."/>
        </authorList>
    </citation>
    <scope>NUCLEOTIDE SEQUENCE [LARGE SCALE GENOMIC DNA]</scope>
    <source>
        <strain evidence="3">I13</strain>
    </source>
</reference>
<dbReference type="AlphaFoldDB" id="A0A9X6Q8H9"/>
<dbReference type="Pfam" id="PF01381">
    <property type="entry name" value="HTH_3"/>
    <property type="match status" value="2"/>
</dbReference>
<organism evidence="3 4">
    <name type="scientific">Bacillus thuringiensis</name>
    <dbReference type="NCBI Taxonomy" id="1428"/>
    <lineage>
        <taxon>Bacteria</taxon>
        <taxon>Bacillati</taxon>
        <taxon>Bacillota</taxon>
        <taxon>Bacilli</taxon>
        <taxon>Bacillales</taxon>
        <taxon>Bacillaceae</taxon>
        <taxon>Bacillus</taxon>
        <taxon>Bacillus cereus group</taxon>
    </lineage>
</organism>